<accession>A0A0R2D1Q6</accession>
<gene>
    <name evidence="14" type="ORF">FC19_GL001938</name>
</gene>
<dbReference type="OrthoDB" id="9805416at2"/>
<dbReference type="UniPathway" id="UPA00135">
    <property type="reaction ID" value="UER00196"/>
</dbReference>
<dbReference type="EMBL" id="AYZD01000004">
    <property type="protein sequence ID" value="KRM97290.1"/>
    <property type="molecule type" value="Genomic_DNA"/>
</dbReference>
<dbReference type="Gene3D" id="3.40.50.720">
    <property type="entry name" value="NAD(P)-binding Rossmann-like Domain"/>
    <property type="match status" value="2"/>
</dbReference>
<dbReference type="CDD" id="cd04901">
    <property type="entry name" value="ACT_3PGDH"/>
    <property type="match status" value="1"/>
</dbReference>
<dbReference type="SUPFAM" id="SSF52283">
    <property type="entry name" value="Formate/glycerate dehydrogenase catalytic domain-like"/>
    <property type="match status" value="1"/>
</dbReference>
<dbReference type="GO" id="GO:0051287">
    <property type="term" value="F:NAD binding"/>
    <property type="evidence" value="ECO:0007669"/>
    <property type="project" value="InterPro"/>
</dbReference>
<evidence type="ECO:0000313" key="14">
    <source>
        <dbReference type="EMBL" id="KRM97290.1"/>
    </source>
</evidence>
<evidence type="ECO:0000256" key="11">
    <source>
        <dbReference type="ARBA" id="ARBA00048731"/>
    </source>
</evidence>
<comment type="catalytic activity">
    <reaction evidence="11">
        <text>(2R)-3-phosphoglycerate + NAD(+) = 3-phosphooxypyruvate + NADH + H(+)</text>
        <dbReference type="Rhea" id="RHEA:12641"/>
        <dbReference type="ChEBI" id="CHEBI:15378"/>
        <dbReference type="ChEBI" id="CHEBI:18110"/>
        <dbReference type="ChEBI" id="CHEBI:57540"/>
        <dbReference type="ChEBI" id="CHEBI:57945"/>
        <dbReference type="ChEBI" id="CHEBI:58272"/>
        <dbReference type="EC" id="1.1.1.95"/>
    </reaction>
</comment>
<protein>
    <recommendedName>
        <fullName evidence="6">D-3-phosphoglycerate dehydrogenase</fullName>
        <ecNumber evidence="4">1.1.1.399</ecNumber>
        <ecNumber evidence="5">1.1.1.95</ecNumber>
    </recommendedName>
    <alternativeName>
        <fullName evidence="9">2-oxoglutarate reductase</fullName>
    </alternativeName>
</protein>
<dbReference type="EC" id="1.1.1.399" evidence="4"/>
<dbReference type="Pfam" id="PF02826">
    <property type="entry name" value="2-Hacid_dh_C"/>
    <property type="match status" value="1"/>
</dbReference>
<dbReference type="SUPFAM" id="SSF51735">
    <property type="entry name" value="NAD(P)-binding Rossmann-fold domains"/>
    <property type="match status" value="1"/>
</dbReference>
<dbReference type="SUPFAM" id="SSF55021">
    <property type="entry name" value="ACT-like"/>
    <property type="match status" value="1"/>
</dbReference>
<dbReference type="Pfam" id="PF00389">
    <property type="entry name" value="2-Hacid_dh"/>
    <property type="match status" value="1"/>
</dbReference>
<dbReference type="PANTHER" id="PTHR42938:SF47">
    <property type="entry name" value="HYDROXYPYRUVATE REDUCTASE"/>
    <property type="match status" value="1"/>
</dbReference>
<comment type="pathway">
    <text evidence="2">Amino-acid biosynthesis; L-serine biosynthesis; L-serine from 3-phospho-D-glycerate: step 1/3.</text>
</comment>
<name>A0A0R2D1Q6_9LACO</name>
<comment type="catalytic activity">
    <reaction evidence="10">
        <text>(R)-2-hydroxyglutarate + NAD(+) = 2-oxoglutarate + NADH + H(+)</text>
        <dbReference type="Rhea" id="RHEA:49612"/>
        <dbReference type="ChEBI" id="CHEBI:15378"/>
        <dbReference type="ChEBI" id="CHEBI:15801"/>
        <dbReference type="ChEBI" id="CHEBI:16810"/>
        <dbReference type="ChEBI" id="CHEBI:57540"/>
        <dbReference type="ChEBI" id="CHEBI:57945"/>
        <dbReference type="EC" id="1.1.1.399"/>
    </reaction>
</comment>
<evidence type="ECO:0000256" key="4">
    <source>
        <dbReference type="ARBA" id="ARBA00013001"/>
    </source>
</evidence>
<dbReference type="InterPro" id="IPR036291">
    <property type="entry name" value="NAD(P)-bd_dom_sf"/>
</dbReference>
<comment type="function">
    <text evidence="1">Catalyzes the reversible oxidation of 3-phospho-D-glycerate to 3-phosphonooxypyruvate, the first step of the phosphorylated L-serine biosynthesis pathway. Also catalyzes the reversible oxidation of 2-hydroxyglutarate to 2-oxoglutarate.</text>
</comment>
<dbReference type="InterPro" id="IPR002912">
    <property type="entry name" value="ACT_dom"/>
</dbReference>
<sequence>MTKYDIKTYNVIAQEGLDVFPKDQYTINKSDKPHALLIRSQDMHKTSFGTSVLAIARAGVGVNNIPLLEANSNGTVVFNTPGSNANAVKELIIAMLILATRPVVASAAWAKKIVGADVSTQTEKGKNHFAGTELLGKTIGIIGLGSVGSRVARAAADLGMHVIGYDPYISVDHAWKLSNDIPRAEKLSELLQKSDYITIHIPYTEENKDLINTEELKQMKKNAVLLNYSRWGIVNETAVVAALENGELRRYLTDFSSNKIINNEKIVITPHIGGTTLEAEVNGARMAAQTLRKYLETGNIINSVNFPAVEMSFEAPLRLTLIHQNVPNMVGRITTILANDSLNIDNMINRSRDKIAYTMIDMSEISDEKLAKLKKELMTIPEVIRVRALKNSMKKNK</sequence>
<dbReference type="GO" id="GO:0004617">
    <property type="term" value="F:phosphoglycerate dehydrogenase activity"/>
    <property type="evidence" value="ECO:0007669"/>
    <property type="project" value="UniProtKB-EC"/>
</dbReference>
<evidence type="ECO:0000256" key="3">
    <source>
        <dbReference type="ARBA" id="ARBA00005854"/>
    </source>
</evidence>
<dbReference type="PATRIC" id="fig|1423725.3.peg.1988"/>
<keyword evidence="8" id="KW-0520">NAD</keyword>
<dbReference type="InterPro" id="IPR045865">
    <property type="entry name" value="ACT-like_dom_sf"/>
</dbReference>
<dbReference type="CDD" id="cd12174">
    <property type="entry name" value="PGDH_like_3"/>
    <property type="match status" value="1"/>
</dbReference>
<feature type="domain" description="ACT" evidence="13">
    <location>
        <begin position="318"/>
        <end position="391"/>
    </location>
</feature>
<comment type="similarity">
    <text evidence="3 12">Belongs to the D-isomer specific 2-hydroxyacid dehydrogenase family.</text>
</comment>
<dbReference type="Proteomes" id="UP000051015">
    <property type="component" value="Unassembled WGS sequence"/>
</dbReference>
<reference evidence="14 15" key="1">
    <citation type="journal article" date="2015" name="Genome Announc.">
        <title>Expanding the biotechnology potential of lactobacilli through comparative genomics of 213 strains and associated genera.</title>
        <authorList>
            <person name="Sun Z."/>
            <person name="Harris H.M."/>
            <person name="McCann A."/>
            <person name="Guo C."/>
            <person name="Argimon S."/>
            <person name="Zhang W."/>
            <person name="Yang X."/>
            <person name="Jeffery I.B."/>
            <person name="Cooney J.C."/>
            <person name="Kagawa T.F."/>
            <person name="Liu W."/>
            <person name="Song Y."/>
            <person name="Salvetti E."/>
            <person name="Wrobel A."/>
            <person name="Rasinkangas P."/>
            <person name="Parkhill J."/>
            <person name="Rea M.C."/>
            <person name="O'Sullivan O."/>
            <person name="Ritari J."/>
            <person name="Douillard F.P."/>
            <person name="Paul Ross R."/>
            <person name="Yang R."/>
            <person name="Briner A.E."/>
            <person name="Felis G.E."/>
            <person name="de Vos W.M."/>
            <person name="Barrangou R."/>
            <person name="Klaenhammer T.R."/>
            <person name="Caufield P.W."/>
            <person name="Cui Y."/>
            <person name="Zhang H."/>
            <person name="O'Toole P.W."/>
        </authorList>
    </citation>
    <scope>NUCLEOTIDE SEQUENCE [LARGE SCALE GENOMIC DNA]</scope>
    <source>
        <strain evidence="14 15">DSM 21051</strain>
    </source>
</reference>
<proteinExistence type="inferred from homology"/>
<dbReference type="InterPro" id="IPR029752">
    <property type="entry name" value="D-isomer_DH_CS1"/>
</dbReference>
<dbReference type="PROSITE" id="PS51671">
    <property type="entry name" value="ACT"/>
    <property type="match status" value="1"/>
</dbReference>
<dbReference type="InterPro" id="IPR006140">
    <property type="entry name" value="D-isomer_DH_NAD-bd"/>
</dbReference>
<evidence type="ECO:0000256" key="6">
    <source>
        <dbReference type="ARBA" id="ARBA00021582"/>
    </source>
</evidence>
<evidence type="ECO:0000313" key="15">
    <source>
        <dbReference type="Proteomes" id="UP000051015"/>
    </source>
</evidence>
<evidence type="ECO:0000256" key="9">
    <source>
        <dbReference type="ARBA" id="ARBA00030455"/>
    </source>
</evidence>
<evidence type="ECO:0000256" key="5">
    <source>
        <dbReference type="ARBA" id="ARBA00013143"/>
    </source>
</evidence>
<dbReference type="STRING" id="1423725.FC19_GL001938"/>
<dbReference type="EC" id="1.1.1.95" evidence="5"/>
<evidence type="ECO:0000256" key="12">
    <source>
        <dbReference type="RuleBase" id="RU003719"/>
    </source>
</evidence>
<organism evidence="14 15">
    <name type="scientific">Liquorilactobacillus aquaticus DSM 21051</name>
    <dbReference type="NCBI Taxonomy" id="1423725"/>
    <lineage>
        <taxon>Bacteria</taxon>
        <taxon>Bacillati</taxon>
        <taxon>Bacillota</taxon>
        <taxon>Bacilli</taxon>
        <taxon>Lactobacillales</taxon>
        <taxon>Lactobacillaceae</taxon>
        <taxon>Liquorilactobacillus</taxon>
    </lineage>
</organism>
<evidence type="ECO:0000256" key="7">
    <source>
        <dbReference type="ARBA" id="ARBA00023002"/>
    </source>
</evidence>
<dbReference type="InterPro" id="IPR006139">
    <property type="entry name" value="D-isomer_2_OHA_DH_cat_dom"/>
</dbReference>
<comment type="caution">
    <text evidence="14">The sequence shown here is derived from an EMBL/GenBank/DDBJ whole genome shotgun (WGS) entry which is preliminary data.</text>
</comment>
<dbReference type="RefSeq" id="WP_057875217.1">
    <property type="nucleotide sequence ID" value="NZ_AYZD01000004.1"/>
</dbReference>
<evidence type="ECO:0000256" key="1">
    <source>
        <dbReference type="ARBA" id="ARBA00003800"/>
    </source>
</evidence>
<evidence type="ECO:0000256" key="2">
    <source>
        <dbReference type="ARBA" id="ARBA00005216"/>
    </source>
</evidence>
<dbReference type="Gene3D" id="3.30.70.260">
    <property type="match status" value="1"/>
</dbReference>
<dbReference type="PANTHER" id="PTHR42938">
    <property type="entry name" value="FORMATE DEHYDROGENASE 1"/>
    <property type="match status" value="1"/>
</dbReference>
<evidence type="ECO:0000256" key="8">
    <source>
        <dbReference type="ARBA" id="ARBA00023027"/>
    </source>
</evidence>
<evidence type="ECO:0000259" key="13">
    <source>
        <dbReference type="PROSITE" id="PS51671"/>
    </source>
</evidence>
<keyword evidence="7 12" id="KW-0560">Oxidoreductase</keyword>
<evidence type="ECO:0000256" key="10">
    <source>
        <dbReference type="ARBA" id="ARBA00048126"/>
    </source>
</evidence>
<keyword evidence="15" id="KW-1185">Reference proteome</keyword>
<dbReference type="AlphaFoldDB" id="A0A0R2D1Q6"/>
<dbReference type="PROSITE" id="PS00065">
    <property type="entry name" value="D_2_HYDROXYACID_DH_1"/>
    <property type="match status" value="1"/>
</dbReference>